<organism evidence="1">
    <name type="scientific">Siphoviridae sp. ctv2R2</name>
    <dbReference type="NCBI Taxonomy" id="2823609"/>
    <lineage>
        <taxon>Viruses</taxon>
        <taxon>Duplodnaviria</taxon>
        <taxon>Heunggongvirae</taxon>
        <taxon>Uroviricota</taxon>
        <taxon>Caudoviricetes</taxon>
    </lineage>
</organism>
<name>A0A8S5LAD0_9CAUD</name>
<protein>
    <submittedName>
        <fullName evidence="1">Uncharacterized protein</fullName>
    </submittedName>
</protein>
<reference evidence="1" key="1">
    <citation type="journal article" date="2021" name="Proc. Natl. Acad. Sci. U.S.A.">
        <title>A Catalog of Tens of Thousands of Viruses from Human Metagenomes Reveals Hidden Associations with Chronic Diseases.</title>
        <authorList>
            <person name="Tisza M.J."/>
            <person name="Buck C.B."/>
        </authorList>
    </citation>
    <scope>NUCLEOTIDE SEQUENCE</scope>
    <source>
        <strain evidence="1">Ctv2R2</strain>
    </source>
</reference>
<dbReference type="EMBL" id="BK014664">
    <property type="protein sequence ID" value="DAD66907.1"/>
    <property type="molecule type" value="Genomic_DNA"/>
</dbReference>
<evidence type="ECO:0000313" key="1">
    <source>
        <dbReference type="EMBL" id="DAD66907.1"/>
    </source>
</evidence>
<accession>A0A8S5LAD0</accession>
<sequence>MSLTGFISYKRVGWTGQTPWNPTNLNIMDKGIKDNNDMIANLRSEVSALNSNIAFYNCFMKNFISESDCYGYGYNYIIYNKMQKVGMCKFTSKIENTSTDITDFKFQYNIKDVFTKAGLTSDSIKILGGTWQCYNADGKIINKLIGYGACIRQSSGIIRLERYYTTDGKIGAWAASEFVKGCYIYGEFLFSL</sequence>
<proteinExistence type="predicted"/>